<comment type="caution">
    <text evidence="2">The sequence shown here is derived from an EMBL/GenBank/DDBJ whole genome shotgun (WGS) entry which is preliminary data.</text>
</comment>
<evidence type="ECO:0000313" key="2">
    <source>
        <dbReference type="EMBL" id="OIR03527.1"/>
    </source>
</evidence>
<dbReference type="EMBL" id="MLJW01000065">
    <property type="protein sequence ID" value="OIR03527.1"/>
    <property type="molecule type" value="Genomic_DNA"/>
</dbReference>
<dbReference type="Pfam" id="PF00557">
    <property type="entry name" value="Peptidase_M24"/>
    <property type="match status" value="1"/>
</dbReference>
<evidence type="ECO:0000259" key="1">
    <source>
        <dbReference type="Pfam" id="PF00557"/>
    </source>
</evidence>
<dbReference type="InterPro" id="IPR050659">
    <property type="entry name" value="Peptidase_M24B"/>
</dbReference>
<dbReference type="InterPro" id="IPR000994">
    <property type="entry name" value="Pept_M24"/>
</dbReference>
<keyword evidence="2" id="KW-0645">Protease</keyword>
<accession>A0A1J5S5G1</accession>
<name>A0A1J5S5G1_9ZZZZ</name>
<dbReference type="Gene3D" id="3.90.230.10">
    <property type="entry name" value="Creatinase/methionine aminopeptidase superfamily"/>
    <property type="match status" value="1"/>
</dbReference>
<dbReference type="InterPro" id="IPR036005">
    <property type="entry name" value="Creatinase/aminopeptidase-like"/>
</dbReference>
<organism evidence="2">
    <name type="scientific">mine drainage metagenome</name>
    <dbReference type="NCBI Taxonomy" id="410659"/>
    <lineage>
        <taxon>unclassified sequences</taxon>
        <taxon>metagenomes</taxon>
        <taxon>ecological metagenomes</taxon>
    </lineage>
</organism>
<keyword evidence="2" id="KW-0031">Aminopeptidase</keyword>
<sequence>MKYNRPHATAAWGTMAKDWERGIDYQRLVRERFERAQAAVKAAGLGGVLCFNMDNVRYVTGTHIGEWARDKFDRYALCPRDGEPFLWDPAPPAKRVSSPWISDHLAAPISNMQGALPPAMNVQQDFAKQIKKMLVHYGIDKQPLGIDLLELPMLRALEQEGIEVVDGQQAMLDAREVKTADEIEILKVAAAMVDATYYDICKAIRPGMRENELVALAHDKLFRLGSERVECVNSVAGPRGTPHSHTFSDRIIQPGDMIYLDIMHSFNGYRTCYYRTFVCGVPNQHQIEAYDLASEWLSASIDAIRPGATVDDVARAWPRAEEFGYRNEDEAFLLQYGHGIGLSLWERPIISRRFSGQDTVLKEGMVFAVETWKGAADGSGAARIEEEVVVTKDGCQVITNFPSDRLISCGLPGCDVF</sequence>
<gene>
    <name evidence="2" type="primary">ypdF_2</name>
    <name evidence="2" type="ORF">GALL_143860</name>
</gene>
<dbReference type="Gene3D" id="3.40.350.10">
    <property type="entry name" value="Creatinase/prolidase N-terminal domain"/>
    <property type="match status" value="1"/>
</dbReference>
<proteinExistence type="predicted"/>
<dbReference type="InterPro" id="IPR029149">
    <property type="entry name" value="Creatin/AminoP/Spt16_N"/>
</dbReference>
<dbReference type="AlphaFoldDB" id="A0A1J5S5G1"/>
<feature type="domain" description="Peptidase M24" evidence="1">
    <location>
        <begin position="185"/>
        <end position="392"/>
    </location>
</feature>
<keyword evidence="2" id="KW-0378">Hydrolase</keyword>
<dbReference type="PANTHER" id="PTHR46112:SF2">
    <property type="entry name" value="XAA-PRO AMINOPEPTIDASE P-RELATED"/>
    <property type="match status" value="1"/>
</dbReference>
<dbReference type="SUPFAM" id="SSF53092">
    <property type="entry name" value="Creatinase/prolidase N-terminal domain"/>
    <property type="match status" value="1"/>
</dbReference>
<protein>
    <submittedName>
        <fullName evidence="2">Aminopeptidase YpdF</fullName>
        <ecNumber evidence="2">3.4.11.-</ecNumber>
    </submittedName>
</protein>
<reference evidence="2" key="1">
    <citation type="submission" date="2016-10" db="EMBL/GenBank/DDBJ databases">
        <title>Sequence of Gallionella enrichment culture.</title>
        <authorList>
            <person name="Poehlein A."/>
            <person name="Muehling M."/>
            <person name="Daniel R."/>
        </authorList>
    </citation>
    <scope>NUCLEOTIDE SEQUENCE</scope>
</reference>
<dbReference type="PANTHER" id="PTHR46112">
    <property type="entry name" value="AMINOPEPTIDASE"/>
    <property type="match status" value="1"/>
</dbReference>
<dbReference type="CDD" id="cd01066">
    <property type="entry name" value="APP_MetAP"/>
    <property type="match status" value="1"/>
</dbReference>
<dbReference type="EC" id="3.4.11.-" evidence="2"/>
<dbReference type="SUPFAM" id="SSF55920">
    <property type="entry name" value="Creatinase/aminopeptidase"/>
    <property type="match status" value="1"/>
</dbReference>
<dbReference type="GO" id="GO:0004177">
    <property type="term" value="F:aminopeptidase activity"/>
    <property type="evidence" value="ECO:0007669"/>
    <property type="project" value="UniProtKB-KW"/>
</dbReference>